<dbReference type="RefSeq" id="WP_353722961.1">
    <property type="nucleotide sequence ID" value="NZ_CP159289.1"/>
</dbReference>
<dbReference type="Gene3D" id="2.60.40.10">
    <property type="entry name" value="Immunoglobulins"/>
    <property type="match status" value="2"/>
</dbReference>
<evidence type="ECO:0000313" key="1">
    <source>
        <dbReference type="EMBL" id="XCH27714.1"/>
    </source>
</evidence>
<evidence type="ECO:0008006" key="2">
    <source>
        <dbReference type="Google" id="ProtNLM"/>
    </source>
</evidence>
<accession>A0AAU8FV19</accession>
<protein>
    <recommendedName>
        <fullName evidence="2">Fibronectin type-III domain-containing protein</fullName>
    </recommendedName>
</protein>
<dbReference type="EMBL" id="CP159289">
    <property type="protein sequence ID" value="XCH27714.1"/>
    <property type="molecule type" value="Genomic_DNA"/>
</dbReference>
<dbReference type="PROSITE" id="PS51257">
    <property type="entry name" value="PROKAR_LIPOPROTEIN"/>
    <property type="match status" value="1"/>
</dbReference>
<gene>
    <name evidence="1" type="ORF">ABV298_15465</name>
</gene>
<dbReference type="InterPro" id="IPR013783">
    <property type="entry name" value="Ig-like_fold"/>
</dbReference>
<organism evidence="1">
    <name type="scientific">Dyadobacter sp. 676</name>
    <dbReference type="NCBI Taxonomy" id="3088362"/>
    <lineage>
        <taxon>Bacteria</taxon>
        <taxon>Pseudomonadati</taxon>
        <taxon>Bacteroidota</taxon>
        <taxon>Cytophagia</taxon>
        <taxon>Cytophagales</taxon>
        <taxon>Spirosomataceae</taxon>
        <taxon>Dyadobacter</taxon>
    </lineage>
</organism>
<dbReference type="SUPFAM" id="SSF50969">
    <property type="entry name" value="YVTN repeat-like/Quinoprotein amine dehydrogenase"/>
    <property type="match status" value="1"/>
</dbReference>
<reference evidence="1" key="1">
    <citation type="submission" date="2024-06" db="EMBL/GenBank/DDBJ databases">
        <title>Sequencing and assembly of the genome of Dyadobacter sp. strain 676, a symbiont of Cyamopsis tetragonoloba.</title>
        <authorList>
            <person name="Guro P."/>
            <person name="Sazanova A."/>
            <person name="Kuznetsova I."/>
            <person name="Belimov A."/>
            <person name="Safronova V."/>
        </authorList>
    </citation>
    <scope>NUCLEOTIDE SEQUENCE</scope>
    <source>
        <strain evidence="1">676</strain>
    </source>
</reference>
<proteinExistence type="predicted"/>
<name>A0AAU8FV19_9BACT</name>
<dbReference type="AlphaFoldDB" id="A0AAU8FV19"/>
<sequence>MIKKLPLLHMLAACVMLLGSCKKEVDPKVTTGDLFVTVYSSEGYNQVPAKNVNVFTKPQSIQGVTDEFGSVLLKGITPGSYEVFASQSGFGSGKSVVEIRRDSLVKVFINIVKGVTTAIAPEIKLILPALPAAYSPNDQINFSADITDQDTSPNDITVKWESSLDGVFHTSSPDQKGNVAFTKGLSKGQHSITVTATDKDQYSSTFTFALSTTAPKPVTLTSAVKKESNIALAWTKYVGDDFRSYEIYRSEAENSSNETLVATIDNINTLTMVDSLAPFSTQIFYYLRVVTKTESSRNSNSIKVDNPAGSVFLFNPEDVVMHPTLNRFYAVDKGAGKLRMINIDTFEETGSITLQGTPGFIDVGDNGFGMEVYVPSSDGWIYVYDADKLTLKKSINTGLPTPCVVTNGSGYLAASVTPSPWWEQPVRTYSRATGINIGGNGGFEGDRLRFVPGQQKIISISRSVSPIDMEYFELNAKGEILLHVDDTQHGDYPLNPNIFRISRSGDYLVTGGEGAVYLTTKAMEYKGMIQRGSLMFSDFAFSDDGKTIYAATQNRKSIQIAHYPQLTRDNEILLRGTPRFVFYRRGKLYTISMVSEAPYKFGIEVVNAK</sequence>
<dbReference type="InterPro" id="IPR011044">
    <property type="entry name" value="Quino_amine_DH_bsu"/>
</dbReference>